<organism evidence="1 2">
    <name type="scientific">Paraburkholderia diazotrophica</name>
    <dbReference type="NCBI Taxonomy" id="667676"/>
    <lineage>
        <taxon>Bacteria</taxon>
        <taxon>Pseudomonadati</taxon>
        <taxon>Pseudomonadota</taxon>
        <taxon>Betaproteobacteria</taxon>
        <taxon>Burkholderiales</taxon>
        <taxon>Burkholderiaceae</taxon>
        <taxon>Paraburkholderia</taxon>
    </lineage>
</organism>
<dbReference type="SUPFAM" id="SSF55620">
    <property type="entry name" value="Tetrahydrobiopterin biosynthesis enzymes-like"/>
    <property type="match status" value="1"/>
</dbReference>
<name>A0A1H7E1M9_9BURK</name>
<dbReference type="RefSeq" id="WP_090872156.1">
    <property type="nucleotide sequence ID" value="NZ_FNYE01000035.1"/>
</dbReference>
<dbReference type="InterPro" id="IPR043133">
    <property type="entry name" value="GTP-CH-I_C/QueF"/>
</dbReference>
<protein>
    <submittedName>
        <fullName evidence="1">Dihydroneopterin aldolase</fullName>
    </submittedName>
</protein>
<dbReference type="STRING" id="667676.SAMN05192539_103520"/>
<evidence type="ECO:0000313" key="1">
    <source>
        <dbReference type="EMBL" id="SEK05450.1"/>
    </source>
</evidence>
<dbReference type="AlphaFoldDB" id="A0A1H7E1M9"/>
<dbReference type="Proteomes" id="UP000198866">
    <property type="component" value="Unassembled WGS sequence"/>
</dbReference>
<dbReference type="Gene3D" id="3.30.1130.10">
    <property type="match status" value="1"/>
</dbReference>
<dbReference type="EMBL" id="FNYE01000035">
    <property type="protein sequence ID" value="SEK05450.1"/>
    <property type="molecule type" value="Genomic_DNA"/>
</dbReference>
<keyword evidence="2" id="KW-1185">Reference proteome</keyword>
<sequence>MSGVVRSEVHVVDLAQHRRLFLRNRRVSLTDPDRDDREAAFFISVDLYVPYRACTPASDSLDEVVDYEVMWHAIEDCRRAHIRGIADFCGAVAQRLISNAAIRAVRVRACKRGEDAAGTQSSYETVYATRH</sequence>
<accession>A0A1H7E1M9</accession>
<reference evidence="2" key="1">
    <citation type="submission" date="2016-10" db="EMBL/GenBank/DDBJ databases">
        <authorList>
            <person name="Varghese N."/>
            <person name="Submissions S."/>
        </authorList>
    </citation>
    <scope>NUCLEOTIDE SEQUENCE [LARGE SCALE GENOMIC DNA]</scope>
    <source>
        <strain evidence="2">LMG 26031</strain>
    </source>
</reference>
<evidence type="ECO:0000313" key="2">
    <source>
        <dbReference type="Proteomes" id="UP000198866"/>
    </source>
</evidence>
<proteinExistence type="predicted"/>
<gene>
    <name evidence="1" type="ORF">SAMN05192539_103520</name>
</gene>